<keyword evidence="3" id="KW-1185">Reference proteome</keyword>
<evidence type="ECO:0000259" key="1">
    <source>
        <dbReference type="Pfam" id="PF14706"/>
    </source>
</evidence>
<organism evidence="2 3">
    <name type="scientific">Shewanella surugensis</name>
    <dbReference type="NCBI Taxonomy" id="212020"/>
    <lineage>
        <taxon>Bacteria</taxon>
        <taxon>Pseudomonadati</taxon>
        <taxon>Pseudomonadota</taxon>
        <taxon>Gammaproteobacteria</taxon>
        <taxon>Alteromonadales</taxon>
        <taxon>Shewanellaceae</taxon>
        <taxon>Shewanella</taxon>
    </lineage>
</organism>
<dbReference type="Proteomes" id="UP001203423">
    <property type="component" value="Unassembled WGS sequence"/>
</dbReference>
<dbReference type="Gene3D" id="3.90.350.10">
    <property type="entry name" value="Transposase Inhibitor Protein From Tn5, Chain A, domain 1"/>
    <property type="match status" value="1"/>
</dbReference>
<name>A0ABT0LE57_9GAMM</name>
<comment type="caution">
    <text evidence="2">The sequence shown here is derived from an EMBL/GenBank/DDBJ whole genome shotgun (WGS) entry which is preliminary data.</text>
</comment>
<dbReference type="RefSeq" id="WP_248941311.1">
    <property type="nucleotide sequence ID" value="NZ_JAKIKS010000068.1"/>
</dbReference>
<evidence type="ECO:0000313" key="3">
    <source>
        <dbReference type="Proteomes" id="UP001203423"/>
    </source>
</evidence>
<dbReference type="SUPFAM" id="SSF53098">
    <property type="entry name" value="Ribonuclease H-like"/>
    <property type="match status" value="1"/>
</dbReference>
<dbReference type="InterPro" id="IPR012337">
    <property type="entry name" value="RNaseH-like_sf"/>
</dbReference>
<dbReference type="InterPro" id="IPR038215">
    <property type="entry name" value="TN5-like_N_sf"/>
</dbReference>
<accession>A0ABT0LE57</accession>
<sequence length="126" mass="14119">MSIFNAEQWSYNHFKNGSFGDSRRTDCVIEVAADMARCNGKSIALSCRGNEAKVEGAYRLIRNDNISPEMIRASGFHHTAELAQPYAEILAIDDTMALSYKHQVAEKLGKLGTITDKSRGFIQHFY</sequence>
<evidence type="ECO:0000313" key="2">
    <source>
        <dbReference type="EMBL" id="MCL1125978.1"/>
    </source>
</evidence>
<dbReference type="Pfam" id="PF14706">
    <property type="entry name" value="Tnp_DNA_bind"/>
    <property type="match status" value="1"/>
</dbReference>
<dbReference type="Gene3D" id="1.10.246.40">
    <property type="entry name" value="Tn5 transposase, domain 1"/>
    <property type="match status" value="1"/>
</dbReference>
<reference evidence="2 3" key="1">
    <citation type="submission" date="2022-01" db="EMBL/GenBank/DDBJ databases">
        <title>Whole genome-based taxonomy of the Shewanellaceae.</title>
        <authorList>
            <person name="Martin-Rodriguez A.J."/>
        </authorList>
    </citation>
    <scope>NUCLEOTIDE SEQUENCE [LARGE SCALE GENOMIC DNA]</scope>
    <source>
        <strain evidence="2 3">DSM 17177</strain>
    </source>
</reference>
<proteinExistence type="predicted"/>
<protein>
    <recommendedName>
        <fullName evidence="1">Transposase Tn5-like N-terminal domain-containing protein</fullName>
    </recommendedName>
</protein>
<gene>
    <name evidence="2" type="ORF">L2764_16240</name>
</gene>
<dbReference type="InterPro" id="IPR014735">
    <property type="entry name" value="Transposase_Tn5-like_N"/>
</dbReference>
<dbReference type="EMBL" id="JAKIKS010000068">
    <property type="protein sequence ID" value="MCL1125978.1"/>
    <property type="molecule type" value="Genomic_DNA"/>
</dbReference>
<feature type="domain" description="Transposase Tn5-like N-terminal" evidence="1">
    <location>
        <begin position="7"/>
        <end position="66"/>
    </location>
</feature>